<dbReference type="Proteomes" id="UP000648239">
    <property type="component" value="Unassembled WGS sequence"/>
</dbReference>
<proteinExistence type="inferred from homology"/>
<accession>A0A8J6Y2N1</accession>
<gene>
    <name evidence="4" type="ORF">IFK94_08035</name>
</gene>
<dbReference type="Pfam" id="PF02113">
    <property type="entry name" value="Peptidase_S13"/>
    <property type="match status" value="2"/>
</dbReference>
<dbReference type="PRINTS" id="PR00922">
    <property type="entry name" value="DADACBPTASE3"/>
</dbReference>
<evidence type="ECO:0000313" key="4">
    <source>
        <dbReference type="EMBL" id="MBD3868059.1"/>
    </source>
</evidence>
<name>A0A8J6Y2N1_9BACT</name>
<dbReference type="GO" id="GO:0006508">
    <property type="term" value="P:proteolysis"/>
    <property type="evidence" value="ECO:0007669"/>
    <property type="project" value="InterPro"/>
</dbReference>
<dbReference type="AlphaFoldDB" id="A0A8J6Y2N1"/>
<feature type="chain" id="PRO_5035270483" evidence="3">
    <location>
        <begin position="24"/>
        <end position="415"/>
    </location>
</feature>
<comment type="similarity">
    <text evidence="1">Belongs to the peptidase S13 family.</text>
</comment>
<dbReference type="EMBL" id="JACXWD010000021">
    <property type="protein sequence ID" value="MBD3868059.1"/>
    <property type="molecule type" value="Genomic_DNA"/>
</dbReference>
<evidence type="ECO:0000256" key="1">
    <source>
        <dbReference type="ARBA" id="ARBA00006096"/>
    </source>
</evidence>
<dbReference type="PANTHER" id="PTHR30023">
    <property type="entry name" value="D-ALANYL-D-ALANINE CARBOXYPEPTIDASE"/>
    <property type="match status" value="1"/>
</dbReference>
<keyword evidence="4" id="KW-0121">Carboxypeptidase</keyword>
<sequence>MSRTAIAFLGLALLIGAAPVAQAETSYPRSMVWYAETMDGKVVSQHKADEPVNPASVVKVATSLRALDLLGPEHRFDTVFRYAGGIEADWPPESGELAGDIVVLGGADPDFQLENAFMLALWLNKTGIHAIRGRLLVDDRFWIGWEKGSAGRLEDQDERSRLMASRLRSALDSHRWDRRTQKAWKKYAGEFELNAGKPPRLLVKGGYGRFEGEQIGTVLVTHRSKPLVDLLRRFNAFSNNDIERLDASIGSPAELASWLNGHSNGEPVVLQTSSGLGVNRMSPRQVVKLVRDLMFQCNNLGIDLARMLPASGCRPGTLSSMYPRLKEGEYRGSITGKTGTLIHTDGGVSVLAGVADTRQGKVIFCVAYERAGRNRYWARKQEEAWLLELVRSLGGPIGRTCPDGFPGPHHGAELL</sequence>
<dbReference type="Gene3D" id="3.40.710.10">
    <property type="entry name" value="DD-peptidase/beta-lactamase superfamily"/>
    <property type="match status" value="2"/>
</dbReference>
<dbReference type="GO" id="GO:0004185">
    <property type="term" value="F:serine-type carboxypeptidase activity"/>
    <property type="evidence" value="ECO:0007669"/>
    <property type="project" value="InterPro"/>
</dbReference>
<feature type="signal peptide" evidence="3">
    <location>
        <begin position="1"/>
        <end position="23"/>
    </location>
</feature>
<evidence type="ECO:0000256" key="3">
    <source>
        <dbReference type="SAM" id="SignalP"/>
    </source>
</evidence>
<evidence type="ECO:0000256" key="2">
    <source>
        <dbReference type="ARBA" id="ARBA00022801"/>
    </source>
</evidence>
<dbReference type="InterPro" id="IPR012338">
    <property type="entry name" value="Beta-lactam/transpept-like"/>
</dbReference>
<comment type="caution">
    <text evidence="4">The sequence shown here is derived from an EMBL/GenBank/DDBJ whole genome shotgun (WGS) entry which is preliminary data.</text>
</comment>
<dbReference type="InterPro" id="IPR000667">
    <property type="entry name" value="Peptidase_S13"/>
</dbReference>
<organism evidence="4 5">
    <name type="scientific">Candidatus Polarisedimenticola svalbardensis</name>
    <dbReference type="NCBI Taxonomy" id="2886004"/>
    <lineage>
        <taxon>Bacteria</taxon>
        <taxon>Pseudomonadati</taxon>
        <taxon>Acidobacteriota</taxon>
        <taxon>Candidatus Polarisedimenticolia</taxon>
        <taxon>Candidatus Polarisedimenticolales</taxon>
        <taxon>Candidatus Polarisedimenticolaceae</taxon>
        <taxon>Candidatus Polarisedimenticola</taxon>
    </lineage>
</organism>
<protein>
    <submittedName>
        <fullName evidence="4">D-alanyl-D-alanine carboxypeptidase</fullName>
    </submittedName>
</protein>
<keyword evidence="2" id="KW-0378">Hydrolase</keyword>
<dbReference type="PANTHER" id="PTHR30023:SF0">
    <property type="entry name" value="PENICILLIN-SENSITIVE CARBOXYPEPTIDASE A"/>
    <property type="match status" value="1"/>
</dbReference>
<keyword evidence="4" id="KW-0645">Protease</keyword>
<keyword evidence="3" id="KW-0732">Signal</keyword>
<dbReference type="GO" id="GO:0000270">
    <property type="term" value="P:peptidoglycan metabolic process"/>
    <property type="evidence" value="ECO:0007669"/>
    <property type="project" value="TreeGrafter"/>
</dbReference>
<evidence type="ECO:0000313" key="5">
    <source>
        <dbReference type="Proteomes" id="UP000648239"/>
    </source>
</evidence>
<reference evidence="4 5" key="1">
    <citation type="submission" date="2020-08" db="EMBL/GenBank/DDBJ databases">
        <title>Acidobacteriota in marine sediments use diverse sulfur dissimilation pathways.</title>
        <authorList>
            <person name="Wasmund K."/>
        </authorList>
    </citation>
    <scope>NUCLEOTIDE SEQUENCE [LARGE SCALE GENOMIC DNA]</scope>
    <source>
        <strain evidence="4">MAG AM4</strain>
    </source>
</reference>
<dbReference type="SUPFAM" id="SSF56601">
    <property type="entry name" value="beta-lactamase/transpeptidase-like"/>
    <property type="match status" value="1"/>
</dbReference>
<dbReference type="Gene3D" id="3.50.80.20">
    <property type="entry name" value="D-Ala-D-Ala carboxypeptidase C, peptidase S13"/>
    <property type="match status" value="1"/>
</dbReference>